<evidence type="ECO:0000256" key="7">
    <source>
        <dbReference type="SAM" id="MobiDB-lite"/>
    </source>
</evidence>
<dbReference type="OrthoDB" id="3437960at2759"/>
<keyword evidence="9" id="KW-1185">Reference proteome</keyword>
<dbReference type="PANTHER" id="PTHR13421:SF16">
    <property type="entry name" value="SNRNA-ACTIVATING PROTEIN COMPLEX SUBUNIT 3"/>
    <property type="match status" value="1"/>
</dbReference>
<dbReference type="InterPro" id="IPR022042">
    <property type="entry name" value="snRNA-activating_su3"/>
</dbReference>
<dbReference type="GO" id="GO:0003681">
    <property type="term" value="F:bent DNA binding"/>
    <property type="evidence" value="ECO:0007669"/>
    <property type="project" value="TreeGrafter"/>
</dbReference>
<organism evidence="8">
    <name type="scientific">Mucor ambiguus</name>
    <dbReference type="NCBI Taxonomy" id="91626"/>
    <lineage>
        <taxon>Eukaryota</taxon>
        <taxon>Fungi</taxon>
        <taxon>Fungi incertae sedis</taxon>
        <taxon>Mucoromycota</taxon>
        <taxon>Mucoromycotina</taxon>
        <taxon>Mucoromycetes</taxon>
        <taxon>Mucorales</taxon>
        <taxon>Mucorineae</taxon>
        <taxon>Mucoraceae</taxon>
        <taxon>Mucor</taxon>
    </lineage>
</organism>
<evidence type="ECO:0000256" key="5">
    <source>
        <dbReference type="ARBA" id="ARBA00023163"/>
    </source>
</evidence>
<dbReference type="GO" id="GO:0042795">
    <property type="term" value="P:snRNA transcription by RNA polymerase II"/>
    <property type="evidence" value="ECO:0007669"/>
    <property type="project" value="TreeGrafter"/>
</dbReference>
<gene>
    <name evidence="8" type="ORF">MAM1_0581c10961</name>
</gene>
<evidence type="ECO:0000256" key="4">
    <source>
        <dbReference type="ARBA" id="ARBA00023125"/>
    </source>
</evidence>
<dbReference type="GO" id="GO:0019185">
    <property type="term" value="C:snRNA-activating protein complex"/>
    <property type="evidence" value="ECO:0007669"/>
    <property type="project" value="TreeGrafter"/>
</dbReference>
<dbReference type="GO" id="GO:0042796">
    <property type="term" value="P:snRNA transcription by RNA polymerase III"/>
    <property type="evidence" value="ECO:0007669"/>
    <property type="project" value="TreeGrafter"/>
</dbReference>
<dbReference type="GO" id="GO:0005634">
    <property type="term" value="C:nucleus"/>
    <property type="evidence" value="ECO:0007669"/>
    <property type="project" value="UniProtKB-SubCell"/>
</dbReference>
<keyword evidence="4" id="KW-0238">DNA-binding</keyword>
<comment type="similarity">
    <text evidence="2">Belongs to the SNAPC3/SRD2 family.</text>
</comment>
<sequence length="482" mass="55871">MKVNPKSLRTEFGKLFELEASIEKDRNISEKKRKYHHVQLESQYNTNTLSEIFQDPDLLARISEDAHKIMQTKTLRPPRVRDASDIITSRKPQAKDVTTARVIEEDLATQYSTIEKNLNSEEYVNPLAPKQRRYIAHDEQSEMASAATSQPQTPTQPFPDPISISLEHLAAQNIENSDNELTNMLDETSKLIRESPLKTVRSNHLYTLLPRQAEINAYIYVKEDYNQSSSKEASRPTDDTLINITIFNPDNPHVKFQEIEMLGSQTLSNLRDAIYCQSDFTLNRHHKNQDPNENIINTTKTKLSPSVIYMDHVFYIDTRNKSDVPADYYDHWIDTWLTKKQVNRDVYRYETKSMEKAKLENLTLELHKPFAFIHQDTCEHMMLIDDVRLISSNEFGSKSDFPRTTRNLRYDRFKCSMCAVYPATKITHEDIVSGFSPCYFCDICFESFHHGDTNVNVTEYSGTPGRETKSARLSKSHKHCHN</sequence>
<dbReference type="STRING" id="91626.A0A0C9MVH4"/>
<dbReference type="AlphaFoldDB" id="A0A0C9MVH4"/>
<dbReference type="EMBL" id="DF836870">
    <property type="protein sequence ID" value="GAN11399.1"/>
    <property type="molecule type" value="Genomic_DNA"/>
</dbReference>
<evidence type="ECO:0000256" key="6">
    <source>
        <dbReference type="ARBA" id="ARBA00023242"/>
    </source>
</evidence>
<reference evidence="8" key="1">
    <citation type="submission" date="2014-09" db="EMBL/GenBank/DDBJ databases">
        <title>Draft genome sequence of an oleaginous Mucoromycotina fungus Mucor ambiguus NBRC6742.</title>
        <authorList>
            <person name="Takeda I."/>
            <person name="Yamane N."/>
            <person name="Morita T."/>
            <person name="Tamano K."/>
            <person name="Machida M."/>
            <person name="Baker S."/>
            <person name="Koike H."/>
        </authorList>
    </citation>
    <scope>NUCLEOTIDE SEQUENCE</scope>
    <source>
        <strain evidence="8">NBRC 6742</strain>
    </source>
</reference>
<evidence type="ECO:0000256" key="2">
    <source>
        <dbReference type="ARBA" id="ARBA00010410"/>
    </source>
</evidence>
<feature type="region of interest" description="Disordered" evidence="7">
    <location>
        <begin position="461"/>
        <end position="482"/>
    </location>
</feature>
<keyword evidence="3" id="KW-0805">Transcription regulation</keyword>
<dbReference type="Proteomes" id="UP000053815">
    <property type="component" value="Unassembled WGS sequence"/>
</dbReference>
<evidence type="ECO:0000313" key="9">
    <source>
        <dbReference type="Proteomes" id="UP000053815"/>
    </source>
</evidence>
<comment type="subcellular location">
    <subcellularLocation>
        <location evidence="1">Nucleus</location>
    </subcellularLocation>
</comment>
<dbReference type="GO" id="GO:0001006">
    <property type="term" value="F:RNA polymerase III type 3 promoter sequence-specific DNA binding"/>
    <property type="evidence" value="ECO:0007669"/>
    <property type="project" value="TreeGrafter"/>
</dbReference>
<keyword evidence="6" id="KW-0539">Nucleus</keyword>
<name>A0A0C9MVH4_9FUNG</name>
<dbReference type="Pfam" id="PF12251">
    <property type="entry name" value="SNAPC3"/>
    <property type="match status" value="1"/>
</dbReference>
<keyword evidence="5" id="KW-0804">Transcription</keyword>
<proteinExistence type="inferred from homology"/>
<evidence type="ECO:0000256" key="1">
    <source>
        <dbReference type="ARBA" id="ARBA00004123"/>
    </source>
</evidence>
<feature type="compositionally biased region" description="Basic residues" evidence="7">
    <location>
        <begin position="472"/>
        <end position="482"/>
    </location>
</feature>
<dbReference type="GO" id="GO:0000978">
    <property type="term" value="F:RNA polymerase II cis-regulatory region sequence-specific DNA binding"/>
    <property type="evidence" value="ECO:0007669"/>
    <property type="project" value="TreeGrafter"/>
</dbReference>
<dbReference type="GO" id="GO:0001046">
    <property type="term" value="F:core promoter sequence-specific DNA binding"/>
    <property type="evidence" value="ECO:0007669"/>
    <property type="project" value="TreeGrafter"/>
</dbReference>
<evidence type="ECO:0000256" key="3">
    <source>
        <dbReference type="ARBA" id="ARBA00023015"/>
    </source>
</evidence>
<evidence type="ECO:0000313" key="8">
    <source>
        <dbReference type="EMBL" id="GAN11399.1"/>
    </source>
</evidence>
<protein>
    <submittedName>
        <fullName evidence="8">snRNA-activating protein complex subunit 3-like</fullName>
    </submittedName>
</protein>
<accession>A0A0C9MVH4</accession>
<dbReference type="PANTHER" id="PTHR13421">
    <property type="entry name" value="SNRNA-ACTIVATING PROTEIN COMPLEX SUBUNIT 3"/>
    <property type="match status" value="1"/>
</dbReference>